<comment type="subcellular location">
    <subcellularLocation>
        <location evidence="1 10">Golgi apparatus membrane</location>
        <topology evidence="1 10">Single-pass type II membrane protein</topology>
    </subcellularLocation>
</comment>
<dbReference type="Proteomes" id="UP000009022">
    <property type="component" value="Unassembled WGS sequence"/>
</dbReference>
<reference evidence="11 12" key="1">
    <citation type="journal article" date="2008" name="Nature">
        <title>The Trichoplax genome and the nature of placozoans.</title>
        <authorList>
            <person name="Srivastava M."/>
            <person name="Begovic E."/>
            <person name="Chapman J."/>
            <person name="Putnam N.H."/>
            <person name="Hellsten U."/>
            <person name="Kawashima T."/>
            <person name="Kuo A."/>
            <person name="Mitros T."/>
            <person name="Salamov A."/>
            <person name="Carpenter M.L."/>
            <person name="Signorovitch A.Y."/>
            <person name="Moreno M.A."/>
            <person name="Kamm K."/>
            <person name="Grimwood J."/>
            <person name="Schmutz J."/>
            <person name="Shapiro H."/>
            <person name="Grigoriev I.V."/>
            <person name="Buss L.W."/>
            <person name="Schierwater B."/>
            <person name="Dellaporta S.L."/>
            <person name="Rokhsar D.S."/>
        </authorList>
    </citation>
    <scope>NUCLEOTIDE SEQUENCE [LARGE SCALE GENOMIC DNA]</scope>
    <source>
        <strain evidence="11 12">Grell-BS-1999</strain>
    </source>
</reference>
<dbReference type="RefSeq" id="XP_002114483.1">
    <property type="nucleotide sequence ID" value="XM_002114447.1"/>
</dbReference>
<dbReference type="InterPro" id="IPR002659">
    <property type="entry name" value="Glyco_trans_31"/>
</dbReference>
<protein>
    <recommendedName>
        <fullName evidence="10">Hexosyltransferase</fullName>
        <ecNumber evidence="10">2.4.1.-</ecNumber>
    </recommendedName>
</protein>
<keyword evidence="4" id="KW-0808">Transferase</keyword>
<dbReference type="STRING" id="10228.B3S1V7"/>
<gene>
    <name evidence="11" type="ORF">TRIADDRAFT_16005</name>
</gene>
<evidence type="ECO:0000256" key="8">
    <source>
        <dbReference type="ARBA" id="ARBA00023034"/>
    </source>
</evidence>
<evidence type="ECO:0000256" key="4">
    <source>
        <dbReference type="ARBA" id="ARBA00022679"/>
    </source>
</evidence>
<proteinExistence type="inferred from homology"/>
<evidence type="ECO:0000256" key="1">
    <source>
        <dbReference type="ARBA" id="ARBA00004323"/>
    </source>
</evidence>
<keyword evidence="9" id="KW-0472">Membrane</keyword>
<name>B3S1V7_TRIAD</name>
<dbReference type="CTD" id="6755696"/>
<evidence type="ECO:0000256" key="7">
    <source>
        <dbReference type="ARBA" id="ARBA00022989"/>
    </source>
</evidence>
<dbReference type="GO" id="GO:0016757">
    <property type="term" value="F:glycosyltransferase activity"/>
    <property type="evidence" value="ECO:0000318"/>
    <property type="project" value="GO_Central"/>
</dbReference>
<keyword evidence="6" id="KW-0735">Signal-anchor</keyword>
<dbReference type="PANTHER" id="PTHR11214">
    <property type="entry name" value="BETA-1,3-N-ACETYLGLUCOSAMINYLTRANSFERASE"/>
    <property type="match status" value="1"/>
</dbReference>
<accession>B3S1V7</accession>
<dbReference type="OrthoDB" id="115198at2759"/>
<keyword evidence="12" id="KW-1185">Reference proteome</keyword>
<dbReference type="Gene3D" id="3.90.550.50">
    <property type="match status" value="1"/>
</dbReference>
<dbReference type="Pfam" id="PF01762">
    <property type="entry name" value="Galactosyl_T"/>
    <property type="match status" value="1"/>
</dbReference>
<keyword evidence="7" id="KW-1133">Transmembrane helix</keyword>
<evidence type="ECO:0000256" key="10">
    <source>
        <dbReference type="RuleBase" id="RU363063"/>
    </source>
</evidence>
<dbReference type="GeneID" id="6755696"/>
<dbReference type="GO" id="GO:0016758">
    <property type="term" value="F:hexosyltransferase activity"/>
    <property type="evidence" value="ECO:0007669"/>
    <property type="project" value="InterPro"/>
</dbReference>
<dbReference type="EMBL" id="DS985247">
    <property type="protein sequence ID" value="EDV23573.1"/>
    <property type="molecule type" value="Genomic_DNA"/>
</dbReference>
<keyword evidence="8 10" id="KW-0333">Golgi apparatus</keyword>
<feature type="non-terminal residue" evidence="11">
    <location>
        <position position="1"/>
    </location>
</feature>
<keyword evidence="3 10" id="KW-0328">Glycosyltransferase</keyword>
<sequence>QPAFVLLVINSYPTHFERRNAIRRSWGDGKEYINRINHPYAWRTLFVIGRTGDPEKDKKIEEESHMYGDLVLGEFIDCMKNLTYKTLLGMQWAHRNCQPKFFFKGDDDIFVNAPLLFDAIREFALTRYDEDVWICRSSHSLLARMVVRDRRNKYFVSYEDYPADHFPKFCSGFAYVMSGSVVKKLLLAIKSVRVISSVDDVYVAILGRQFNVIPQ</sequence>
<evidence type="ECO:0000256" key="9">
    <source>
        <dbReference type="ARBA" id="ARBA00023136"/>
    </source>
</evidence>
<dbReference type="GO" id="GO:0000139">
    <property type="term" value="C:Golgi membrane"/>
    <property type="evidence" value="ECO:0000318"/>
    <property type="project" value="GO_Central"/>
</dbReference>
<dbReference type="PANTHER" id="PTHR11214:SF314">
    <property type="entry name" value="HEXOSYLTRANSFERASE"/>
    <property type="match status" value="1"/>
</dbReference>
<comment type="similarity">
    <text evidence="2 10">Belongs to the glycosyltransferase 31 family.</text>
</comment>
<evidence type="ECO:0000256" key="5">
    <source>
        <dbReference type="ARBA" id="ARBA00022692"/>
    </source>
</evidence>
<feature type="non-terminal residue" evidence="11">
    <location>
        <position position="215"/>
    </location>
</feature>
<dbReference type="KEGG" id="tad:TRIADDRAFT_16005"/>
<dbReference type="GO" id="GO:0006493">
    <property type="term" value="P:protein O-linked glycosylation"/>
    <property type="evidence" value="ECO:0000318"/>
    <property type="project" value="GO_Central"/>
</dbReference>
<dbReference type="PhylomeDB" id="B3S1V7"/>
<evidence type="ECO:0000256" key="6">
    <source>
        <dbReference type="ARBA" id="ARBA00022968"/>
    </source>
</evidence>
<dbReference type="FunFam" id="3.90.550.50:FF:000062">
    <property type="entry name" value="Hexosyltransferase"/>
    <property type="match status" value="1"/>
</dbReference>
<dbReference type="InParanoid" id="B3S1V7"/>
<dbReference type="OMA" id="WINDYRI"/>
<keyword evidence="5" id="KW-0812">Transmembrane</keyword>
<evidence type="ECO:0000313" key="11">
    <source>
        <dbReference type="EMBL" id="EDV23573.1"/>
    </source>
</evidence>
<dbReference type="eggNOG" id="KOG2287">
    <property type="taxonomic scope" value="Eukaryota"/>
</dbReference>
<evidence type="ECO:0000256" key="3">
    <source>
        <dbReference type="ARBA" id="ARBA00022676"/>
    </source>
</evidence>
<dbReference type="AlphaFoldDB" id="B3S1V7"/>
<evidence type="ECO:0000256" key="2">
    <source>
        <dbReference type="ARBA" id="ARBA00008661"/>
    </source>
</evidence>
<dbReference type="HOGENOM" id="CLU_036849_6_1_1"/>
<organism evidence="11 12">
    <name type="scientific">Trichoplax adhaerens</name>
    <name type="common">Trichoplax reptans</name>
    <dbReference type="NCBI Taxonomy" id="10228"/>
    <lineage>
        <taxon>Eukaryota</taxon>
        <taxon>Metazoa</taxon>
        <taxon>Placozoa</taxon>
        <taxon>Uniplacotomia</taxon>
        <taxon>Trichoplacea</taxon>
        <taxon>Trichoplacidae</taxon>
        <taxon>Trichoplax</taxon>
    </lineage>
</organism>
<dbReference type="EC" id="2.4.1.-" evidence="10"/>
<evidence type="ECO:0000313" key="12">
    <source>
        <dbReference type="Proteomes" id="UP000009022"/>
    </source>
</evidence>